<dbReference type="GO" id="GO:0009228">
    <property type="term" value="P:thiamine biosynthetic process"/>
    <property type="evidence" value="ECO:0007669"/>
    <property type="project" value="InterPro"/>
</dbReference>
<dbReference type="SUPFAM" id="SSF53613">
    <property type="entry name" value="Ribokinase-like"/>
    <property type="match status" value="1"/>
</dbReference>
<keyword evidence="5" id="KW-1185">Reference proteome</keyword>
<keyword evidence="4" id="KW-0808">Transferase</keyword>
<comment type="pathway">
    <text evidence="1">Cofactor biosynthesis; thiamine diphosphate biosynthesis.</text>
</comment>
<dbReference type="GO" id="GO:0005829">
    <property type="term" value="C:cytosol"/>
    <property type="evidence" value="ECO:0007669"/>
    <property type="project" value="TreeGrafter"/>
</dbReference>
<dbReference type="GO" id="GO:0008972">
    <property type="term" value="F:phosphomethylpyrimidine kinase activity"/>
    <property type="evidence" value="ECO:0007669"/>
    <property type="project" value="InterPro"/>
</dbReference>
<evidence type="ECO:0000256" key="2">
    <source>
        <dbReference type="ARBA" id="ARBA00012135"/>
    </source>
</evidence>
<dbReference type="InterPro" id="IPR004399">
    <property type="entry name" value="HMP/HMP-P_kinase_dom"/>
</dbReference>
<dbReference type="RefSeq" id="WP_092525250.1">
    <property type="nucleotide sequence ID" value="NZ_FNCI01000005.1"/>
</dbReference>
<proteinExistence type="predicted"/>
<dbReference type="Proteomes" id="UP000198641">
    <property type="component" value="Unassembled WGS sequence"/>
</dbReference>
<sequence length="283" mass="30026">MPDANHEYGLQTTRQLPVVLVLAGHDPSGGAGLTADAETIGACGVWPLTIPTALTVQNSRDVSAVMPCRGDDMRAMAAALGEFSVSAIKVGLVADLESLDAVVDIVRRYPGVPVVVDPVLRAGGGRELSSAELIDAFHERLLPLVDILTPNRAELERLTDACWQNDTDRAIALMAAGCQAVLVTGTDSPAAGSAADKVVHTLHTPDNGRQWQWPRLAGNFHGSGCTLAASLAAYLAAGESLIQACELAQEYTWQTLRHGWQPVGGQALPRRLWRHPCSITTSE</sequence>
<dbReference type="EC" id="2.7.1.49" evidence="2"/>
<keyword evidence="4" id="KW-0418">Kinase</keyword>
<dbReference type="Pfam" id="PF08543">
    <property type="entry name" value="Phos_pyr_kin"/>
    <property type="match status" value="1"/>
</dbReference>
<dbReference type="PANTHER" id="PTHR20858:SF17">
    <property type="entry name" value="HYDROXYMETHYLPYRIMIDINE_PHOSPHOMETHYLPYRIMIDINE KINASE THI20-RELATED"/>
    <property type="match status" value="1"/>
</dbReference>
<feature type="domain" description="Pyridoxamine kinase/Phosphomethylpyrimidine kinase" evidence="3">
    <location>
        <begin position="26"/>
        <end position="262"/>
    </location>
</feature>
<dbReference type="InterPro" id="IPR013749">
    <property type="entry name" value="PM/HMP-P_kinase-1"/>
</dbReference>
<dbReference type="Gene3D" id="3.40.1190.20">
    <property type="match status" value="1"/>
</dbReference>
<dbReference type="EMBL" id="FNCI01000005">
    <property type="protein sequence ID" value="SDG15176.1"/>
    <property type="molecule type" value="Genomic_DNA"/>
</dbReference>
<evidence type="ECO:0000313" key="4">
    <source>
        <dbReference type="EMBL" id="SDG15176.1"/>
    </source>
</evidence>
<evidence type="ECO:0000313" key="5">
    <source>
        <dbReference type="Proteomes" id="UP000198641"/>
    </source>
</evidence>
<dbReference type="PANTHER" id="PTHR20858">
    <property type="entry name" value="PHOSPHOMETHYLPYRIMIDINE KINASE"/>
    <property type="match status" value="1"/>
</dbReference>
<gene>
    <name evidence="4" type="ORF">SAMN05216571_10578</name>
</gene>
<dbReference type="OrthoDB" id="9810880at2"/>
<dbReference type="GO" id="GO:0009229">
    <property type="term" value="P:thiamine diphosphate biosynthetic process"/>
    <property type="evidence" value="ECO:0007669"/>
    <property type="project" value="UniProtKB-UniPathway"/>
</dbReference>
<protein>
    <recommendedName>
        <fullName evidence="2">hydroxymethylpyrimidine kinase</fullName>
        <ecNumber evidence="2">2.7.1.49</ecNumber>
    </recommendedName>
</protein>
<dbReference type="AlphaFoldDB" id="A0A1G7RWP4"/>
<dbReference type="STRING" id="284577.SAMN05216571_10578"/>
<reference evidence="4 5" key="1">
    <citation type="submission" date="2016-10" db="EMBL/GenBank/DDBJ databases">
        <authorList>
            <person name="de Groot N.N."/>
        </authorList>
    </citation>
    <scope>NUCLEOTIDE SEQUENCE [LARGE SCALE GENOMIC DNA]</scope>
    <source>
        <strain evidence="4 5">BH539</strain>
    </source>
</reference>
<dbReference type="UniPathway" id="UPA00060">
    <property type="reaction ID" value="UER00138"/>
</dbReference>
<dbReference type="InterPro" id="IPR029056">
    <property type="entry name" value="Ribokinase-like"/>
</dbReference>
<dbReference type="GO" id="GO:0008902">
    <property type="term" value="F:hydroxymethylpyrimidine kinase activity"/>
    <property type="evidence" value="ECO:0007669"/>
    <property type="project" value="UniProtKB-EC"/>
</dbReference>
<organism evidence="4 5">
    <name type="scientific">Onishia taeanensis</name>
    <dbReference type="NCBI Taxonomy" id="284577"/>
    <lineage>
        <taxon>Bacteria</taxon>
        <taxon>Pseudomonadati</taxon>
        <taxon>Pseudomonadota</taxon>
        <taxon>Gammaproteobacteria</taxon>
        <taxon>Oceanospirillales</taxon>
        <taxon>Halomonadaceae</taxon>
        <taxon>Onishia</taxon>
    </lineage>
</organism>
<accession>A0A1G7RWP4</accession>
<evidence type="ECO:0000259" key="3">
    <source>
        <dbReference type="Pfam" id="PF08543"/>
    </source>
</evidence>
<dbReference type="CDD" id="cd01169">
    <property type="entry name" value="HMPP_kinase"/>
    <property type="match status" value="1"/>
</dbReference>
<evidence type="ECO:0000256" key="1">
    <source>
        <dbReference type="ARBA" id="ARBA00004948"/>
    </source>
</evidence>
<name>A0A1G7RWP4_9GAMM</name>